<evidence type="ECO:0000313" key="12">
    <source>
        <dbReference type="Proteomes" id="UP001347796"/>
    </source>
</evidence>
<organism evidence="11 12">
    <name type="scientific">Patella caerulea</name>
    <name type="common">Rayed Mediterranean limpet</name>
    <dbReference type="NCBI Taxonomy" id="87958"/>
    <lineage>
        <taxon>Eukaryota</taxon>
        <taxon>Metazoa</taxon>
        <taxon>Spiralia</taxon>
        <taxon>Lophotrochozoa</taxon>
        <taxon>Mollusca</taxon>
        <taxon>Gastropoda</taxon>
        <taxon>Patellogastropoda</taxon>
        <taxon>Patelloidea</taxon>
        <taxon>Patellidae</taxon>
        <taxon>Patella</taxon>
    </lineage>
</organism>
<dbReference type="GO" id="GO:0009063">
    <property type="term" value="P:amino acid catabolic process"/>
    <property type="evidence" value="ECO:0007669"/>
    <property type="project" value="InterPro"/>
</dbReference>
<keyword evidence="4" id="KW-0479">Metal-binding</keyword>
<dbReference type="GO" id="GO:0050023">
    <property type="term" value="F:L-fuconate dehydratase activity"/>
    <property type="evidence" value="ECO:0007669"/>
    <property type="project" value="UniProtKB-EC"/>
</dbReference>
<dbReference type="AlphaFoldDB" id="A0AAN8PLC7"/>
<evidence type="ECO:0000256" key="4">
    <source>
        <dbReference type="ARBA" id="ARBA00022723"/>
    </source>
</evidence>
<dbReference type="PROSITE" id="PS00909">
    <property type="entry name" value="MR_MLE_2"/>
    <property type="match status" value="1"/>
</dbReference>
<dbReference type="SFLD" id="SFLDF00111">
    <property type="entry name" value="L-fuconate_dehydratase"/>
    <property type="match status" value="1"/>
</dbReference>
<evidence type="ECO:0000256" key="8">
    <source>
        <dbReference type="ARBA" id="ARBA00073815"/>
    </source>
</evidence>
<reference evidence="11 12" key="1">
    <citation type="submission" date="2024-01" db="EMBL/GenBank/DDBJ databases">
        <title>The genome of the rayed Mediterranean limpet Patella caerulea (Linnaeus, 1758).</title>
        <authorList>
            <person name="Anh-Thu Weber A."/>
            <person name="Halstead-Nussloch G."/>
        </authorList>
    </citation>
    <scope>NUCLEOTIDE SEQUENCE [LARGE SCALE GENOMIC DNA]</scope>
    <source>
        <strain evidence="11">AATW-2023a</strain>
        <tissue evidence="11">Whole specimen</tissue>
    </source>
</reference>
<evidence type="ECO:0000256" key="6">
    <source>
        <dbReference type="ARBA" id="ARBA00023239"/>
    </source>
</evidence>
<accession>A0AAN8PLC7</accession>
<dbReference type="SFLD" id="SFLDS00001">
    <property type="entry name" value="Enolase"/>
    <property type="match status" value="1"/>
</dbReference>
<dbReference type="CDD" id="cd03324">
    <property type="entry name" value="rTSbeta_L-fuconate_dehydratase"/>
    <property type="match status" value="1"/>
</dbReference>
<dbReference type="PANTHER" id="PTHR13794:SF58">
    <property type="entry name" value="MITOCHONDRIAL ENOLASE SUPERFAMILY MEMBER 1"/>
    <property type="match status" value="1"/>
</dbReference>
<dbReference type="PANTHER" id="PTHR13794">
    <property type="entry name" value="ENOLASE SUPERFAMILY, MANDELATE RACEMASE"/>
    <property type="match status" value="1"/>
</dbReference>
<sequence length="446" mass="50056">MAPTRIISCQVKDIRFPTSLEKDGSDAMNLAPDYSAPYIILRTDSDLEGHGVTFTVGKGNEIVCHAVRVLSQMVVNKELDYIYNNFGTFWRSLTSEDQMRWLGPEKGVMHLAVAAIINALWDLWAKIEGKPLWKLLVDMEPEILVSTIDFRYMSNVLSKDEALAILKKMQAGKSERENNLKSTGYPAYTTSVGWLGYDDVKLRRLCKEALAEGFTRFKAKVGADLADDKRRLTIIREEVGQDKMLLVDANQRWEVQEAIDWMKELAQFNLTWIEEPTSPDDILGHAQIAKELNPLGIGVATGEQCQNRIMFKQFLQANALQFCQIDSCRLGGVNENLAVILMASKYGVPICPHGGGVGLCELIQHLSIFDYIAVSGSLDKRVVEYVDHLHENFLHPTVVKNGSYQLPQAPGYSVQMKESSLISNEWPNGAVWKKLIQDGVYTNPVI</sequence>
<evidence type="ECO:0000256" key="2">
    <source>
        <dbReference type="ARBA" id="ARBA00001946"/>
    </source>
</evidence>
<dbReference type="InterPro" id="IPR013341">
    <property type="entry name" value="Mandelate_racemase_N_dom"/>
</dbReference>
<evidence type="ECO:0000259" key="10">
    <source>
        <dbReference type="SMART" id="SM00922"/>
    </source>
</evidence>
<proteinExistence type="inferred from homology"/>
<comment type="catalytic activity">
    <reaction evidence="1">
        <text>L-fuconate = 2-dehydro-3-deoxy-L-fuconate + H2O</text>
        <dbReference type="Rhea" id="RHEA:22772"/>
        <dbReference type="ChEBI" id="CHEBI:15377"/>
        <dbReference type="ChEBI" id="CHEBI:21291"/>
        <dbReference type="ChEBI" id="CHEBI:37448"/>
        <dbReference type="EC" id="4.2.1.68"/>
    </reaction>
</comment>
<dbReference type="Pfam" id="PF02746">
    <property type="entry name" value="MR_MLE_N"/>
    <property type="match status" value="1"/>
</dbReference>
<dbReference type="SFLD" id="SFLDG00179">
    <property type="entry name" value="mandelate_racemase"/>
    <property type="match status" value="1"/>
</dbReference>
<dbReference type="InterPro" id="IPR046945">
    <property type="entry name" value="RHMD-like"/>
</dbReference>
<protein>
    <recommendedName>
        <fullName evidence="8">Mitochondrial enolase superfamily member 1</fullName>
        <ecNumber evidence="3">4.2.1.68</ecNumber>
    </recommendedName>
    <alternativeName>
        <fullName evidence="9">L-fuconate dehydratase</fullName>
    </alternativeName>
</protein>
<comment type="caution">
    <text evidence="11">The sequence shown here is derived from an EMBL/GenBank/DDBJ whole genome shotgun (WGS) entry which is preliminary data.</text>
</comment>
<keyword evidence="12" id="KW-1185">Reference proteome</keyword>
<gene>
    <name evidence="11" type="ORF">SNE40_011267</name>
</gene>
<comment type="similarity">
    <text evidence="7">Belongs to the mandelate racemase/muconate lactonizing enzyme family. ENOSF1 subfamily.</text>
</comment>
<dbReference type="Gene3D" id="3.20.20.120">
    <property type="entry name" value="Enolase-like C-terminal domain"/>
    <property type="match status" value="1"/>
</dbReference>
<dbReference type="Proteomes" id="UP001347796">
    <property type="component" value="Unassembled WGS sequence"/>
</dbReference>
<keyword evidence="6" id="KW-0456">Lyase</keyword>
<evidence type="ECO:0000256" key="1">
    <source>
        <dbReference type="ARBA" id="ARBA00001737"/>
    </source>
</evidence>
<dbReference type="SUPFAM" id="SSF54826">
    <property type="entry name" value="Enolase N-terminal domain-like"/>
    <property type="match status" value="1"/>
</dbReference>
<evidence type="ECO:0000256" key="7">
    <source>
        <dbReference type="ARBA" id="ARBA00061144"/>
    </source>
</evidence>
<dbReference type="InterPro" id="IPR034610">
    <property type="entry name" value="L-fuconate_dehydratase"/>
</dbReference>
<dbReference type="SUPFAM" id="SSF51604">
    <property type="entry name" value="Enolase C-terminal domain-like"/>
    <property type="match status" value="1"/>
</dbReference>
<dbReference type="GO" id="GO:0016052">
    <property type="term" value="P:carbohydrate catabolic process"/>
    <property type="evidence" value="ECO:0007669"/>
    <property type="project" value="InterPro"/>
</dbReference>
<dbReference type="InterPro" id="IPR013342">
    <property type="entry name" value="Mandelate_racemase_C"/>
</dbReference>
<dbReference type="InterPro" id="IPR018110">
    <property type="entry name" value="Mandel_Rmase/mucon_lact_enz_CS"/>
</dbReference>
<evidence type="ECO:0000313" key="11">
    <source>
        <dbReference type="EMBL" id="KAK6178754.1"/>
    </source>
</evidence>
<dbReference type="EMBL" id="JAZGQO010000008">
    <property type="protein sequence ID" value="KAK6178754.1"/>
    <property type="molecule type" value="Genomic_DNA"/>
</dbReference>
<dbReference type="EC" id="4.2.1.68" evidence="3"/>
<dbReference type="Pfam" id="PF13378">
    <property type="entry name" value="MR_MLE_C"/>
    <property type="match status" value="1"/>
</dbReference>
<dbReference type="InterPro" id="IPR029017">
    <property type="entry name" value="Enolase-like_N"/>
</dbReference>
<dbReference type="SMART" id="SM00922">
    <property type="entry name" value="MR_MLE"/>
    <property type="match status" value="1"/>
</dbReference>
<name>A0AAN8PLC7_PATCE</name>
<evidence type="ECO:0000256" key="9">
    <source>
        <dbReference type="ARBA" id="ARBA00078003"/>
    </source>
</evidence>
<dbReference type="GO" id="GO:0000287">
    <property type="term" value="F:magnesium ion binding"/>
    <property type="evidence" value="ECO:0007669"/>
    <property type="project" value="TreeGrafter"/>
</dbReference>
<dbReference type="FunFam" id="3.20.20.120:FF:000007">
    <property type="entry name" value="Mitochondrial enolase superfamily member 1"/>
    <property type="match status" value="1"/>
</dbReference>
<dbReference type="InterPro" id="IPR036849">
    <property type="entry name" value="Enolase-like_C_sf"/>
</dbReference>
<dbReference type="InterPro" id="IPR029065">
    <property type="entry name" value="Enolase_C-like"/>
</dbReference>
<dbReference type="Gene3D" id="3.30.390.10">
    <property type="entry name" value="Enolase-like, N-terminal domain"/>
    <property type="match status" value="1"/>
</dbReference>
<evidence type="ECO:0000256" key="3">
    <source>
        <dbReference type="ARBA" id="ARBA00013142"/>
    </source>
</evidence>
<keyword evidence="5" id="KW-0460">Magnesium</keyword>
<comment type="cofactor">
    <cofactor evidence="2">
        <name>Mg(2+)</name>
        <dbReference type="ChEBI" id="CHEBI:18420"/>
    </cofactor>
</comment>
<evidence type="ECO:0000256" key="5">
    <source>
        <dbReference type="ARBA" id="ARBA00022842"/>
    </source>
</evidence>
<feature type="domain" description="Mandelate racemase/muconate lactonizing enzyme C-terminal" evidence="10">
    <location>
        <begin position="199"/>
        <end position="295"/>
    </location>
</feature>